<dbReference type="AlphaFoldDB" id="A0A645GHI3"/>
<protein>
    <submittedName>
        <fullName evidence="1">Uncharacterized protein</fullName>
    </submittedName>
</protein>
<gene>
    <name evidence="1" type="ORF">SDC9_173058</name>
</gene>
<comment type="caution">
    <text evidence="1">The sequence shown here is derived from an EMBL/GenBank/DDBJ whole genome shotgun (WGS) entry which is preliminary data.</text>
</comment>
<accession>A0A645GHI3</accession>
<sequence>MYKGKLSNRAVRKWYKHHDESILSTIDQQLPLEERARKACNLRIQYREQARQLMRDEVARKELQEKFPSRTFEQLVAHKKKKYGLSDEEAYQDILRSSQTTNKDFDEKAGV</sequence>
<reference evidence="1" key="1">
    <citation type="submission" date="2019-08" db="EMBL/GenBank/DDBJ databases">
        <authorList>
            <person name="Kucharzyk K."/>
            <person name="Murdoch R.W."/>
            <person name="Higgins S."/>
            <person name="Loffler F."/>
        </authorList>
    </citation>
    <scope>NUCLEOTIDE SEQUENCE</scope>
</reference>
<proteinExistence type="predicted"/>
<dbReference type="EMBL" id="VSSQ01074894">
    <property type="protein sequence ID" value="MPN25646.1"/>
    <property type="molecule type" value="Genomic_DNA"/>
</dbReference>
<organism evidence="1">
    <name type="scientific">bioreactor metagenome</name>
    <dbReference type="NCBI Taxonomy" id="1076179"/>
    <lineage>
        <taxon>unclassified sequences</taxon>
        <taxon>metagenomes</taxon>
        <taxon>ecological metagenomes</taxon>
    </lineage>
</organism>
<evidence type="ECO:0000313" key="1">
    <source>
        <dbReference type="EMBL" id="MPN25646.1"/>
    </source>
</evidence>
<name>A0A645GHI3_9ZZZZ</name>